<dbReference type="InterPro" id="IPR011004">
    <property type="entry name" value="Trimer_LpxA-like_sf"/>
</dbReference>
<evidence type="ECO:0000256" key="2">
    <source>
        <dbReference type="ARBA" id="ARBA00022737"/>
    </source>
</evidence>
<reference evidence="4 5" key="1">
    <citation type="submission" date="2017-03" db="EMBL/GenBank/DDBJ databases">
        <authorList>
            <person name="Afonso C.L."/>
            <person name="Miller P.J."/>
            <person name="Scott M.A."/>
            <person name="Spackman E."/>
            <person name="Goraichik I."/>
            <person name="Dimitrov K.M."/>
            <person name="Suarez D.L."/>
            <person name="Swayne D.E."/>
        </authorList>
    </citation>
    <scope>NUCLEOTIDE SEQUENCE [LARGE SCALE GENOMIC DNA]</scope>
    <source>
        <strain evidence="4 5">CECT 7691</strain>
    </source>
</reference>
<evidence type="ECO:0000313" key="4">
    <source>
        <dbReference type="EMBL" id="SLN63141.1"/>
    </source>
</evidence>
<keyword evidence="2" id="KW-0677">Repeat</keyword>
<dbReference type="RefSeq" id="WP_085884148.1">
    <property type="nucleotide sequence ID" value="NZ_FWFR01000002.1"/>
</dbReference>
<dbReference type="PANTHER" id="PTHR23416:SF78">
    <property type="entry name" value="LIPOPOLYSACCHARIDE BIOSYNTHESIS O-ACETYL TRANSFERASE WBBJ-RELATED"/>
    <property type="match status" value="1"/>
</dbReference>
<dbReference type="Gene3D" id="2.160.10.10">
    <property type="entry name" value="Hexapeptide repeat proteins"/>
    <property type="match status" value="1"/>
</dbReference>
<dbReference type="Pfam" id="PF14602">
    <property type="entry name" value="Hexapep_2"/>
    <property type="match status" value="1"/>
</dbReference>
<keyword evidence="1 4" id="KW-0808">Transferase</keyword>
<dbReference type="AlphaFoldDB" id="A0A1Y5TGJ2"/>
<protein>
    <submittedName>
        <fullName evidence="4">Putative acetyltransferase</fullName>
        <ecNumber evidence="4">2.3.1.-</ecNumber>
    </submittedName>
</protein>
<dbReference type="OrthoDB" id="9815592at2"/>
<dbReference type="InterPro" id="IPR018357">
    <property type="entry name" value="Hexapep_transf_CS"/>
</dbReference>
<dbReference type="EC" id="2.3.1.-" evidence="4"/>
<organism evidence="4 5">
    <name type="scientific">Oceanibacterium hippocampi</name>
    <dbReference type="NCBI Taxonomy" id="745714"/>
    <lineage>
        <taxon>Bacteria</taxon>
        <taxon>Pseudomonadati</taxon>
        <taxon>Pseudomonadota</taxon>
        <taxon>Alphaproteobacteria</taxon>
        <taxon>Sneathiellales</taxon>
        <taxon>Sneathiellaceae</taxon>
        <taxon>Oceanibacterium</taxon>
    </lineage>
</organism>
<dbReference type="InterPro" id="IPR051159">
    <property type="entry name" value="Hexapeptide_acetyltransf"/>
</dbReference>
<proteinExistence type="predicted"/>
<evidence type="ECO:0000313" key="5">
    <source>
        <dbReference type="Proteomes" id="UP000193200"/>
    </source>
</evidence>
<sequence>MLRIAPSARISKLADIEDSVRGSVIEIGERAVVDSFVKVKPAGGSGDVVIGADCQINSGCVLYIGNGIRMGRGCLIAANCTFAPTNHAFDDPDRFIFEQGFQPSRGGIVLEDDVWIGANSVLLDGVRIGRGAVIGAGAVVRGEVPAFAIAVGAPLRIIGRRGPGDGA</sequence>
<dbReference type="CDD" id="cd04647">
    <property type="entry name" value="LbH_MAT_like"/>
    <property type="match status" value="1"/>
</dbReference>
<evidence type="ECO:0000256" key="3">
    <source>
        <dbReference type="ARBA" id="ARBA00023315"/>
    </source>
</evidence>
<dbReference type="PANTHER" id="PTHR23416">
    <property type="entry name" value="SIALIC ACID SYNTHASE-RELATED"/>
    <property type="match status" value="1"/>
</dbReference>
<dbReference type="GO" id="GO:0016746">
    <property type="term" value="F:acyltransferase activity"/>
    <property type="evidence" value="ECO:0007669"/>
    <property type="project" value="UniProtKB-KW"/>
</dbReference>
<dbReference type="Proteomes" id="UP000193200">
    <property type="component" value="Unassembled WGS sequence"/>
</dbReference>
<dbReference type="PROSITE" id="PS00101">
    <property type="entry name" value="HEXAPEP_TRANSFERASES"/>
    <property type="match status" value="1"/>
</dbReference>
<dbReference type="EMBL" id="FWFR01000002">
    <property type="protein sequence ID" value="SLN63141.1"/>
    <property type="molecule type" value="Genomic_DNA"/>
</dbReference>
<dbReference type="InParanoid" id="A0A1Y5TGJ2"/>
<evidence type="ECO:0000256" key="1">
    <source>
        <dbReference type="ARBA" id="ARBA00022679"/>
    </source>
</evidence>
<accession>A0A1Y5TGJ2</accession>
<dbReference type="FunCoup" id="A0A1Y5TGJ2">
    <property type="interactions" value="311"/>
</dbReference>
<name>A0A1Y5TGJ2_9PROT</name>
<dbReference type="InterPro" id="IPR001451">
    <property type="entry name" value="Hexapep"/>
</dbReference>
<keyword evidence="5" id="KW-1185">Reference proteome</keyword>
<keyword evidence="3 4" id="KW-0012">Acyltransferase</keyword>
<gene>
    <name evidence="4" type="ORF">OCH7691_02820</name>
</gene>
<dbReference type="Pfam" id="PF00132">
    <property type="entry name" value="Hexapep"/>
    <property type="match status" value="1"/>
</dbReference>
<dbReference type="SUPFAM" id="SSF51161">
    <property type="entry name" value="Trimeric LpxA-like enzymes"/>
    <property type="match status" value="1"/>
</dbReference>